<evidence type="ECO:0000256" key="1">
    <source>
        <dbReference type="ARBA" id="ARBA00006479"/>
    </source>
</evidence>
<dbReference type="FunFam" id="1.10.10.10:FF:000045">
    <property type="entry name" value="ROK family transcriptional regulator"/>
    <property type="match status" value="1"/>
</dbReference>
<proteinExistence type="inferred from homology"/>
<keyword evidence="5" id="KW-0119">Carbohydrate metabolism</keyword>
<dbReference type="PANTHER" id="PTHR18964:SF175">
    <property type="entry name" value="N-ACETYLGLUCOSAMINE REPRESSOR"/>
    <property type="match status" value="1"/>
</dbReference>
<dbReference type="PANTHER" id="PTHR18964">
    <property type="entry name" value="ROK (REPRESSOR, ORF, KINASE) FAMILY"/>
    <property type="match status" value="1"/>
</dbReference>
<dbReference type="SUPFAM" id="SSF53067">
    <property type="entry name" value="Actin-like ATPase domain"/>
    <property type="match status" value="1"/>
</dbReference>
<dbReference type="InterPro" id="IPR043129">
    <property type="entry name" value="ATPase_NBD"/>
</dbReference>
<protein>
    <submittedName>
        <fullName evidence="6">N-acetylglucosamine repressor, NagC</fullName>
    </submittedName>
</protein>
<evidence type="ECO:0000256" key="5">
    <source>
        <dbReference type="ARBA" id="ARBA00023277"/>
    </source>
</evidence>
<dbReference type="Gene3D" id="3.30.420.40">
    <property type="match status" value="2"/>
</dbReference>
<dbReference type="Pfam" id="PF00480">
    <property type="entry name" value="ROK"/>
    <property type="match status" value="1"/>
</dbReference>
<comment type="similarity">
    <text evidence="1">Belongs to the ROK (NagC/XylR) family.</text>
</comment>
<keyword evidence="2" id="KW-0805">Transcription regulation</keyword>
<dbReference type="GO" id="GO:0003677">
    <property type="term" value="F:DNA binding"/>
    <property type="evidence" value="ECO:0007669"/>
    <property type="project" value="UniProtKB-KW"/>
</dbReference>
<evidence type="ECO:0000256" key="2">
    <source>
        <dbReference type="ARBA" id="ARBA00023015"/>
    </source>
</evidence>
<evidence type="ECO:0000313" key="6">
    <source>
        <dbReference type="EMBL" id="SEQ56380.1"/>
    </source>
</evidence>
<dbReference type="Gene3D" id="1.10.10.10">
    <property type="entry name" value="Winged helix-like DNA-binding domain superfamily/Winged helix DNA-binding domain"/>
    <property type="match status" value="1"/>
</dbReference>
<gene>
    <name evidence="6" type="ORF">SAMN05216522_10446</name>
</gene>
<organism evidence="6 7">
    <name type="scientific">Rosenbergiella nectarea</name>
    <dbReference type="NCBI Taxonomy" id="988801"/>
    <lineage>
        <taxon>Bacteria</taxon>
        <taxon>Pseudomonadati</taxon>
        <taxon>Pseudomonadota</taxon>
        <taxon>Gammaproteobacteria</taxon>
        <taxon>Enterobacterales</taxon>
        <taxon>Erwiniaceae</taxon>
        <taxon>Rosenbergiella</taxon>
    </lineage>
</organism>
<name>A0A1H9H252_9GAMM</name>
<dbReference type="STRING" id="988801.SAMN05216522_10446"/>
<sequence>MPNSGAAQIGNVDLVKQLNGAAVYGLIDQNGPISRIQVAELSQLAPASVTKITRQLLERGLIKEVEQQASTGGRRAISIVTETRPFHTVAVRLGRKDATIALFDLSSKVLVEQSYPLSAETQEALQQQLFTIIEHFIAENKNVIRELIAISVILPGLVDPENGKVRYMPHIAVDQWPLVEALNKTFKLASFVGHDIRSLALAEYYFGAGSDCSDSLLVRIHRGAGAGVIINENIFVGRNGNAVEIGHIQVDPLGEQCACGHFGCLETVVSNPAIEKKVKQLLLAGYASCLSAEACTIHDICRAANLGDSLATEVLKHAAVTLGKVIASSINLFNPQKVIIAGEITAADAILFPIIQRCIDTQTLNAFGENLPVVSSQLGNRSAIGAFALVKRAMLNGKLLQHLLDDGRKLPS</sequence>
<keyword evidence="3" id="KW-0238">DNA-binding</keyword>
<dbReference type="OrthoDB" id="3189808at2"/>
<dbReference type="EMBL" id="FOGC01000004">
    <property type="protein sequence ID" value="SEQ56380.1"/>
    <property type="molecule type" value="Genomic_DNA"/>
</dbReference>
<dbReference type="AlphaFoldDB" id="A0A1H9H252"/>
<dbReference type="Proteomes" id="UP000242515">
    <property type="component" value="Unassembled WGS sequence"/>
</dbReference>
<dbReference type="InterPro" id="IPR036390">
    <property type="entry name" value="WH_DNA-bd_sf"/>
</dbReference>
<keyword evidence="4" id="KW-0804">Transcription</keyword>
<dbReference type="GO" id="GO:0006355">
    <property type="term" value="P:regulation of DNA-templated transcription"/>
    <property type="evidence" value="ECO:0007669"/>
    <property type="project" value="TreeGrafter"/>
</dbReference>
<reference evidence="7" key="1">
    <citation type="submission" date="2016-10" db="EMBL/GenBank/DDBJ databases">
        <authorList>
            <person name="Varghese N."/>
            <person name="Submissions S."/>
        </authorList>
    </citation>
    <scope>NUCLEOTIDE SEQUENCE [LARGE SCALE GENOMIC DNA]</scope>
    <source>
        <strain evidence="7">8N4</strain>
    </source>
</reference>
<evidence type="ECO:0000256" key="3">
    <source>
        <dbReference type="ARBA" id="ARBA00023125"/>
    </source>
</evidence>
<keyword evidence="7" id="KW-1185">Reference proteome</keyword>
<accession>A0A1H9H252</accession>
<dbReference type="InterPro" id="IPR036388">
    <property type="entry name" value="WH-like_DNA-bd_sf"/>
</dbReference>
<dbReference type="RefSeq" id="WP_092674373.1">
    <property type="nucleotide sequence ID" value="NZ_FOGC01000004.1"/>
</dbReference>
<dbReference type="InterPro" id="IPR000600">
    <property type="entry name" value="ROK"/>
</dbReference>
<dbReference type="SUPFAM" id="SSF46785">
    <property type="entry name" value="Winged helix' DNA-binding domain"/>
    <property type="match status" value="1"/>
</dbReference>
<evidence type="ECO:0000313" key="7">
    <source>
        <dbReference type="Proteomes" id="UP000242515"/>
    </source>
</evidence>
<evidence type="ECO:0000256" key="4">
    <source>
        <dbReference type="ARBA" id="ARBA00023163"/>
    </source>
</evidence>